<dbReference type="InterPro" id="IPR036683">
    <property type="entry name" value="CO_DH_flav_C_dom_sf"/>
</dbReference>
<evidence type="ECO:0000313" key="2">
    <source>
        <dbReference type="EMBL" id="MBB5159591.1"/>
    </source>
</evidence>
<dbReference type="PANTHER" id="PTHR42659:SF9">
    <property type="entry name" value="XANTHINE DEHYDROGENASE FAD-BINDING SUBUNIT XDHB-RELATED"/>
    <property type="match status" value="1"/>
</dbReference>
<feature type="domain" description="CO dehydrogenase flavoprotein C-terminal" evidence="1">
    <location>
        <begin position="22"/>
        <end position="117"/>
    </location>
</feature>
<keyword evidence="3" id="KW-1185">Reference proteome</keyword>
<name>A0A840QHF6_9PSEU</name>
<dbReference type="PANTHER" id="PTHR42659">
    <property type="entry name" value="XANTHINE DEHYDROGENASE SUBUNIT C-RELATED"/>
    <property type="match status" value="1"/>
</dbReference>
<dbReference type="InterPro" id="IPR005107">
    <property type="entry name" value="CO_DH_flav_C"/>
</dbReference>
<accession>A0A840QHF6</accession>
<dbReference type="EMBL" id="JACHIW010000002">
    <property type="protein sequence ID" value="MBB5159591.1"/>
    <property type="molecule type" value="Genomic_DNA"/>
</dbReference>
<reference evidence="2 3" key="1">
    <citation type="submission" date="2020-08" db="EMBL/GenBank/DDBJ databases">
        <title>Sequencing the genomes of 1000 actinobacteria strains.</title>
        <authorList>
            <person name="Klenk H.-P."/>
        </authorList>
    </citation>
    <scope>NUCLEOTIDE SEQUENCE [LARGE SCALE GENOMIC DNA]</scope>
    <source>
        <strain evidence="2 3">DSM 45584</strain>
    </source>
</reference>
<evidence type="ECO:0000259" key="1">
    <source>
        <dbReference type="SMART" id="SM01092"/>
    </source>
</evidence>
<organism evidence="2 3">
    <name type="scientific">Saccharopolyspora phatthalungensis</name>
    <dbReference type="NCBI Taxonomy" id="664693"/>
    <lineage>
        <taxon>Bacteria</taxon>
        <taxon>Bacillati</taxon>
        <taxon>Actinomycetota</taxon>
        <taxon>Actinomycetes</taxon>
        <taxon>Pseudonocardiales</taxon>
        <taxon>Pseudonocardiaceae</taxon>
        <taxon>Saccharopolyspora</taxon>
    </lineage>
</organism>
<dbReference type="SMART" id="SM01092">
    <property type="entry name" value="CO_deh_flav_C"/>
    <property type="match status" value="1"/>
</dbReference>
<protein>
    <submittedName>
        <fullName evidence="2">CO/xanthine dehydrogenase FAD-binding subunit</fullName>
    </submittedName>
</protein>
<proteinExistence type="predicted"/>
<dbReference type="Proteomes" id="UP000584374">
    <property type="component" value="Unassembled WGS sequence"/>
</dbReference>
<sequence>MLRPGELITSIVVPRSDAARHSRYLKVRDRASYAFAVASAAVGLRTQAGIVTAARIAIGGTTTRPWRCSAAEESLRGSPLTAETARRAGELAYESARGPATRIEVGIRTVVQALLSLGEESAS</sequence>
<dbReference type="Pfam" id="PF03450">
    <property type="entry name" value="CO_deh_flav_C"/>
    <property type="match status" value="1"/>
</dbReference>
<dbReference type="AlphaFoldDB" id="A0A840QHF6"/>
<evidence type="ECO:0000313" key="3">
    <source>
        <dbReference type="Proteomes" id="UP000584374"/>
    </source>
</evidence>
<dbReference type="InterPro" id="IPR051312">
    <property type="entry name" value="Diverse_Substr_Oxidored"/>
</dbReference>
<comment type="caution">
    <text evidence="2">The sequence shown here is derived from an EMBL/GenBank/DDBJ whole genome shotgun (WGS) entry which is preliminary data.</text>
</comment>
<dbReference type="Gene3D" id="3.30.390.50">
    <property type="entry name" value="CO dehydrogenase flavoprotein, C-terminal domain"/>
    <property type="match status" value="1"/>
</dbReference>
<dbReference type="SUPFAM" id="SSF55447">
    <property type="entry name" value="CO dehydrogenase flavoprotein C-terminal domain-like"/>
    <property type="match status" value="1"/>
</dbReference>
<dbReference type="RefSeq" id="WP_312864634.1">
    <property type="nucleotide sequence ID" value="NZ_JACHIW010000002.1"/>
</dbReference>
<gene>
    <name evidence="2" type="ORF">BJ970_007190</name>
</gene>